<sequence>MAPINMGALLLPPSPSNRCLPLSKCESTLHDSPCRRPPPLRYVSSLSWKLSASVQFRSAAFGPGDACSARCECGKGLTLNK</sequence>
<proteinExistence type="predicted"/>
<dbReference type="EMBL" id="WNYA01001968">
    <property type="protein sequence ID" value="KAG8544816.1"/>
    <property type="molecule type" value="Genomic_DNA"/>
</dbReference>
<dbReference type="Proteomes" id="UP000824782">
    <property type="component" value="Unassembled WGS sequence"/>
</dbReference>
<organism evidence="1 2">
    <name type="scientific">Engystomops pustulosus</name>
    <name type="common">Tungara frog</name>
    <name type="synonym">Physalaemus pustulosus</name>
    <dbReference type="NCBI Taxonomy" id="76066"/>
    <lineage>
        <taxon>Eukaryota</taxon>
        <taxon>Metazoa</taxon>
        <taxon>Chordata</taxon>
        <taxon>Craniata</taxon>
        <taxon>Vertebrata</taxon>
        <taxon>Euteleostomi</taxon>
        <taxon>Amphibia</taxon>
        <taxon>Batrachia</taxon>
        <taxon>Anura</taxon>
        <taxon>Neobatrachia</taxon>
        <taxon>Hyloidea</taxon>
        <taxon>Leptodactylidae</taxon>
        <taxon>Leiuperinae</taxon>
        <taxon>Engystomops</taxon>
    </lineage>
</organism>
<name>A0AAV6Z6P4_ENGPU</name>
<evidence type="ECO:0000313" key="2">
    <source>
        <dbReference type="Proteomes" id="UP000824782"/>
    </source>
</evidence>
<accession>A0AAV6Z6P4</accession>
<protein>
    <submittedName>
        <fullName evidence="1">Uncharacterized protein</fullName>
    </submittedName>
</protein>
<evidence type="ECO:0000313" key="1">
    <source>
        <dbReference type="EMBL" id="KAG8544816.1"/>
    </source>
</evidence>
<reference evidence="1" key="1">
    <citation type="thesis" date="2020" institute="ProQuest LLC" country="789 East Eisenhower Parkway, Ann Arbor, MI, USA">
        <title>Comparative Genomics and Chromosome Evolution.</title>
        <authorList>
            <person name="Mudd A.B."/>
        </authorList>
    </citation>
    <scope>NUCLEOTIDE SEQUENCE</scope>
    <source>
        <strain evidence="1">237g6f4</strain>
        <tissue evidence="1">Blood</tissue>
    </source>
</reference>
<gene>
    <name evidence="1" type="ORF">GDO81_021798</name>
</gene>
<comment type="caution">
    <text evidence="1">The sequence shown here is derived from an EMBL/GenBank/DDBJ whole genome shotgun (WGS) entry which is preliminary data.</text>
</comment>
<dbReference type="AlphaFoldDB" id="A0AAV6Z6P4"/>
<keyword evidence="2" id="KW-1185">Reference proteome</keyword>